<dbReference type="InterPro" id="IPR053780">
    <property type="entry name" value="Gp66-like"/>
</dbReference>
<sequence>MSRLIIVPLDLAEANAFVARHHRHHGPVVGHKFSLGAALADAIVGVAIVGRPTSRHRDDGLTLEVTRLCTDGTRNACSGLYGAAARSAFALGYRRIGTYILASETGASLSAAGWRLIGECGGGSWSRQGRPRVDLHPTEPKLLFEQHPAGDRREH</sequence>
<protein>
    <submittedName>
        <fullName evidence="1">XF1762 family protein</fullName>
    </submittedName>
</protein>
<dbReference type="NCBIfam" id="NF045478">
    <property type="entry name" value="XF1762_fam"/>
    <property type="match status" value="1"/>
</dbReference>
<reference evidence="2" key="1">
    <citation type="journal article" date="2019" name="Int. J. Syst. Evol. Microbiol.">
        <title>The Global Catalogue of Microorganisms (GCM) 10K type strain sequencing project: providing services to taxonomists for standard genome sequencing and annotation.</title>
        <authorList>
            <consortium name="The Broad Institute Genomics Platform"/>
            <consortium name="The Broad Institute Genome Sequencing Center for Infectious Disease"/>
            <person name="Wu L."/>
            <person name="Ma J."/>
        </authorList>
    </citation>
    <scope>NUCLEOTIDE SEQUENCE [LARGE SCALE GENOMIC DNA]</scope>
    <source>
        <strain evidence="2">KCTC 15012</strain>
    </source>
</reference>
<accession>A0ABW5CC42</accession>
<dbReference type="Proteomes" id="UP001597296">
    <property type="component" value="Unassembled WGS sequence"/>
</dbReference>
<dbReference type="RefSeq" id="WP_377317383.1">
    <property type="nucleotide sequence ID" value="NZ_JBHUIY010000028.1"/>
</dbReference>
<evidence type="ECO:0000313" key="1">
    <source>
        <dbReference type="EMBL" id="MFD2234804.1"/>
    </source>
</evidence>
<evidence type="ECO:0000313" key="2">
    <source>
        <dbReference type="Proteomes" id="UP001597296"/>
    </source>
</evidence>
<proteinExistence type="predicted"/>
<gene>
    <name evidence="1" type="ORF">ACFSNB_13410</name>
</gene>
<dbReference type="EMBL" id="JBHUIY010000028">
    <property type="protein sequence ID" value="MFD2234804.1"/>
    <property type="molecule type" value="Genomic_DNA"/>
</dbReference>
<name>A0ABW5CC42_9PROT</name>
<organism evidence="1 2">
    <name type="scientific">Phaeospirillum tilakii</name>
    <dbReference type="NCBI Taxonomy" id="741673"/>
    <lineage>
        <taxon>Bacteria</taxon>
        <taxon>Pseudomonadati</taxon>
        <taxon>Pseudomonadota</taxon>
        <taxon>Alphaproteobacteria</taxon>
        <taxon>Rhodospirillales</taxon>
        <taxon>Rhodospirillaceae</taxon>
        <taxon>Phaeospirillum</taxon>
    </lineage>
</organism>
<comment type="caution">
    <text evidence="1">The sequence shown here is derived from an EMBL/GenBank/DDBJ whole genome shotgun (WGS) entry which is preliminary data.</text>
</comment>
<keyword evidence="2" id="KW-1185">Reference proteome</keyword>